<reference evidence="2 3" key="1">
    <citation type="submission" date="2015-07" db="EMBL/GenBank/DDBJ databases">
        <title>Emmonsia species relationships and genome sequence.</title>
        <authorList>
            <consortium name="The Broad Institute Genomics Platform"/>
            <person name="Cuomo C.A."/>
            <person name="Munoz J.F."/>
            <person name="Imamovic A."/>
            <person name="Priest M.E."/>
            <person name="Young S."/>
            <person name="Clay O.K."/>
            <person name="McEwen J.G."/>
        </authorList>
    </citation>
    <scope>NUCLEOTIDE SEQUENCE [LARGE SCALE GENOMIC DNA]</scope>
    <source>
        <strain evidence="2 3">UAMH 9510</strain>
    </source>
</reference>
<dbReference type="AlphaFoldDB" id="A0A1J9PPV0"/>
<feature type="region of interest" description="Disordered" evidence="1">
    <location>
        <begin position="137"/>
        <end position="172"/>
    </location>
</feature>
<evidence type="ECO:0000313" key="3">
    <source>
        <dbReference type="Proteomes" id="UP000182235"/>
    </source>
</evidence>
<sequence length="172" mass="19008">MPPYTMGERDQKGLHSFPSVGGLALTSLRTGVEIWCFLGLDPTPYAHAGKLEDSSQVRKNSGILGSAVSIEKKVQWSLLLGQPLTRNRRSKSLRDLPITNLELLASARGQLSQIEIKLNASIREEFGFREFRSSTEPNIRENSFETSEEVPLTPSFDAAGRCNRGPCSRKSS</sequence>
<keyword evidence="3" id="KW-1185">Reference proteome</keyword>
<protein>
    <submittedName>
        <fullName evidence="2">Uncharacterized protein</fullName>
    </submittedName>
</protein>
<evidence type="ECO:0000313" key="2">
    <source>
        <dbReference type="EMBL" id="OJD18457.1"/>
    </source>
</evidence>
<gene>
    <name evidence="2" type="ORF">AJ78_01513</name>
</gene>
<dbReference type="EMBL" id="LGRN01000034">
    <property type="protein sequence ID" value="OJD18457.1"/>
    <property type="molecule type" value="Genomic_DNA"/>
</dbReference>
<proteinExistence type="predicted"/>
<accession>A0A1J9PPV0</accession>
<dbReference type="VEuPathDB" id="FungiDB:AJ78_01513"/>
<name>A0A1J9PPV0_9EURO</name>
<dbReference type="Proteomes" id="UP000182235">
    <property type="component" value="Unassembled WGS sequence"/>
</dbReference>
<comment type="caution">
    <text evidence="2">The sequence shown here is derived from an EMBL/GenBank/DDBJ whole genome shotgun (WGS) entry which is preliminary data.</text>
</comment>
<organism evidence="2 3">
    <name type="scientific">Emergomyces pasteurianus Ep9510</name>
    <dbReference type="NCBI Taxonomy" id="1447872"/>
    <lineage>
        <taxon>Eukaryota</taxon>
        <taxon>Fungi</taxon>
        <taxon>Dikarya</taxon>
        <taxon>Ascomycota</taxon>
        <taxon>Pezizomycotina</taxon>
        <taxon>Eurotiomycetes</taxon>
        <taxon>Eurotiomycetidae</taxon>
        <taxon>Onygenales</taxon>
        <taxon>Ajellomycetaceae</taxon>
        <taxon>Emergomyces</taxon>
    </lineage>
</organism>
<evidence type="ECO:0000256" key="1">
    <source>
        <dbReference type="SAM" id="MobiDB-lite"/>
    </source>
</evidence>